<dbReference type="Pfam" id="PF13365">
    <property type="entry name" value="Trypsin_2"/>
    <property type="match status" value="1"/>
</dbReference>
<dbReference type="PRINTS" id="PR00834">
    <property type="entry name" value="PROTEASES2C"/>
</dbReference>
<dbReference type="SMART" id="SM00228">
    <property type="entry name" value="PDZ"/>
    <property type="match status" value="2"/>
</dbReference>
<keyword evidence="6" id="KW-1185">Reference proteome</keyword>
<dbReference type="InterPro" id="IPR009003">
    <property type="entry name" value="Peptidase_S1_PA"/>
</dbReference>
<protein>
    <submittedName>
        <fullName evidence="5">PDZ domain-containing protein</fullName>
    </submittedName>
</protein>
<dbReference type="OrthoDB" id="9758917at2"/>
<gene>
    <name evidence="5" type="ORF">FIM25_05985</name>
</gene>
<organism evidence="5 6">
    <name type="scientific">Desulfobotulus mexicanus</name>
    <dbReference type="NCBI Taxonomy" id="2586642"/>
    <lineage>
        <taxon>Bacteria</taxon>
        <taxon>Pseudomonadati</taxon>
        <taxon>Thermodesulfobacteriota</taxon>
        <taxon>Desulfobacteria</taxon>
        <taxon>Desulfobacterales</taxon>
        <taxon>Desulfobacteraceae</taxon>
        <taxon>Desulfobotulus</taxon>
    </lineage>
</organism>
<evidence type="ECO:0000313" key="5">
    <source>
        <dbReference type="EMBL" id="TYT75252.1"/>
    </source>
</evidence>
<evidence type="ECO:0000259" key="4">
    <source>
        <dbReference type="PROSITE" id="PS50106"/>
    </source>
</evidence>
<dbReference type="AlphaFoldDB" id="A0A5Q4VG58"/>
<feature type="signal peptide" evidence="3">
    <location>
        <begin position="1"/>
        <end position="22"/>
    </location>
</feature>
<feature type="domain" description="PDZ" evidence="4">
    <location>
        <begin position="351"/>
        <end position="436"/>
    </location>
</feature>
<feature type="domain" description="PDZ" evidence="4">
    <location>
        <begin position="261"/>
        <end position="340"/>
    </location>
</feature>
<dbReference type="GO" id="GO:0004252">
    <property type="term" value="F:serine-type endopeptidase activity"/>
    <property type="evidence" value="ECO:0007669"/>
    <property type="project" value="InterPro"/>
</dbReference>
<accession>A0A5Q4VG58</accession>
<keyword evidence="2" id="KW-0378">Hydrolase</keyword>
<dbReference type="SUPFAM" id="SSF50156">
    <property type="entry name" value="PDZ domain-like"/>
    <property type="match status" value="2"/>
</dbReference>
<dbReference type="InterPro" id="IPR001478">
    <property type="entry name" value="PDZ"/>
</dbReference>
<name>A0A5Q4VG58_9BACT</name>
<evidence type="ECO:0000256" key="3">
    <source>
        <dbReference type="SAM" id="SignalP"/>
    </source>
</evidence>
<evidence type="ECO:0000256" key="1">
    <source>
        <dbReference type="ARBA" id="ARBA00022670"/>
    </source>
</evidence>
<keyword evidence="1" id="KW-0645">Protease</keyword>
<comment type="caution">
    <text evidence="5">The sequence shown here is derived from an EMBL/GenBank/DDBJ whole genome shotgun (WGS) entry which is preliminary data.</text>
</comment>
<dbReference type="InterPro" id="IPR036034">
    <property type="entry name" value="PDZ_sf"/>
</dbReference>
<dbReference type="InterPro" id="IPR001940">
    <property type="entry name" value="Peptidase_S1C"/>
</dbReference>
<dbReference type="GO" id="GO:0006508">
    <property type="term" value="P:proteolysis"/>
    <property type="evidence" value="ECO:0007669"/>
    <property type="project" value="UniProtKB-KW"/>
</dbReference>
<dbReference type="Proteomes" id="UP000321899">
    <property type="component" value="Unassembled WGS sequence"/>
</dbReference>
<dbReference type="SUPFAM" id="SSF50494">
    <property type="entry name" value="Trypsin-like serine proteases"/>
    <property type="match status" value="1"/>
</dbReference>
<proteinExistence type="predicted"/>
<dbReference type="PANTHER" id="PTHR43343">
    <property type="entry name" value="PEPTIDASE S12"/>
    <property type="match status" value="1"/>
</dbReference>
<dbReference type="InterPro" id="IPR051201">
    <property type="entry name" value="Chloro_Bact_Ser_Proteases"/>
</dbReference>
<keyword evidence="3" id="KW-0732">Signal</keyword>
<dbReference type="PROSITE" id="PS50106">
    <property type="entry name" value="PDZ"/>
    <property type="match status" value="2"/>
</dbReference>
<dbReference type="RefSeq" id="WP_139447303.1">
    <property type="nucleotide sequence ID" value="NZ_VDMB01000005.1"/>
</dbReference>
<evidence type="ECO:0000256" key="2">
    <source>
        <dbReference type="ARBA" id="ARBA00022801"/>
    </source>
</evidence>
<dbReference type="Gene3D" id="2.30.42.10">
    <property type="match status" value="2"/>
</dbReference>
<dbReference type="Pfam" id="PF13180">
    <property type="entry name" value="PDZ_2"/>
    <property type="match status" value="2"/>
</dbReference>
<feature type="chain" id="PRO_5024424335" evidence="3">
    <location>
        <begin position="23"/>
        <end position="447"/>
    </location>
</feature>
<reference evidence="5 6" key="1">
    <citation type="submission" date="2019-06" db="EMBL/GenBank/DDBJ databases">
        <title>Desulfobotulus mexicanus sp. nov., a novel sulfate-reducing bacterium isolated from the sediment of an alkaline crater lake in Mexico.</title>
        <authorList>
            <person name="Hirschler-Rea A."/>
        </authorList>
    </citation>
    <scope>NUCLEOTIDE SEQUENCE [LARGE SCALE GENOMIC DNA]</scope>
    <source>
        <strain evidence="5 6">PAR22N</strain>
    </source>
</reference>
<evidence type="ECO:0000313" key="6">
    <source>
        <dbReference type="Proteomes" id="UP000321899"/>
    </source>
</evidence>
<sequence>MIKGKWILFCLCFLLLPLQIHAALPDRETPVVIAVRNVAPAVVNISAAYTETRHRRGFGDPFFDDFFRDFFEGSPGMRQQRTSLGSGVIIDGKRGYVLTNAHVVARGETITVTLENGSELPALLVGADTESDLAVLRIESDTALPQAPMGVSHDLMIGETVIAIGNPFGFSHTVTTGVISATNRHVRSNRQVFKRFIQTDASINPGNSGGPLLNIRGEVIGINTAIHAKAQGIGFAIPIDRARRIAKDLIEHGMVIPLWAGLRIQEMDRSLADYLGKGEVQGLLVRDIEKDSPALRAGIRVGDVLTAMDGQPVAKITDYREHLEMLLPETSVRLDLMRKGKSLTLSMSPISYPMERAAALPEKLMGIQVVEQPETPNSLVLTEIRKNSALYRAGARPGDRIRSLGEREITSLSDLHAALIRHRMDREVSLRIQRGNRIYTLTLPLES</sequence>
<dbReference type="EMBL" id="VDMB01000005">
    <property type="protein sequence ID" value="TYT75252.1"/>
    <property type="molecule type" value="Genomic_DNA"/>
</dbReference>
<dbReference type="PANTHER" id="PTHR43343:SF3">
    <property type="entry name" value="PROTEASE DO-LIKE 8, CHLOROPLASTIC"/>
    <property type="match status" value="1"/>
</dbReference>
<dbReference type="Gene3D" id="2.40.10.120">
    <property type="match status" value="1"/>
</dbReference>